<proteinExistence type="predicted"/>
<dbReference type="InterPro" id="IPR012334">
    <property type="entry name" value="Pectin_lyas_fold"/>
</dbReference>
<dbReference type="AlphaFoldDB" id="A0A7V2F8D8"/>
<sequence>MRGLYYLGAVVLLALWVGARPATAQSYTVCPPNQNECVVEWASETGEPIMNALTLTVANDANRPAGRVYKLKRGGFYYITEHLSNSGFNLRLIGQTAEEGAAAGENICGQSGNEDCGPAIIQRFRRDDGTVDPRMIESSGDGNGGLELRHLWLMGQDNTGVTANYEPITINSKNSRFIFDYVIFDRNDWHHLGFKAEGNDIIITNCLFRNLVGPSQIWEGRAIRLEAGADTVIFENNSFFNLTSFPFQSEAAPVEYFLFNHNTLVNFGRNFNAGGLWKRAYVTNNLMINPFWQGESQQQYTDRYNSWVGAGNDPDYFTQCCEHIGIFGIQPLPARYGLESDRRIVLANNNWWLDPAVAQIHQELGVRSQPLVSDTTARWFALRDGMVMQNNTNLPVQLANAPTVASVYQQMQTFISQWINNQPTPWALVVWDPGRDPDPTFNIWPVPEDFSYTHSQLQTAGTDGLPLGDLNWFPEAKQNYLANRNAYIQAIEDIAGGAPEQPVGQQVVEGEKGVIENGEIYRPQGFTSFFFEGSGRVRWVFNAPQDGEYILRVQTNLGNETERGQHIRIDGVGLRNSNTYGEFFFCSTASSNAECKFKLQPNTWEWVEIRQSDLVAGSLELTAGEHTLEIAPSWGWQWFSSVEIKLAATGETVAMLTPADAVELVAARLQCEDAEAFCPSGFQAALLQAGGSVTWTIEVPEGVRSGLARIFYQAETGASGTLIVDGQEVATLSFPPATGTSASEAQSPRFSIQSGAKTVELGSGTHTIGIASASGGLIVDYVIVLYYYGVVATERNTLPEGYALEQNYPNPFQRATTIRYTLPQPGKVRLVVYDLLGREVARLVDREVPAGAHAVRFEPTGLASGLYFYRLETPEGALVRTMTLMK</sequence>
<name>A0A7V2F8D8_RHOMR</name>
<feature type="signal peptide" evidence="1">
    <location>
        <begin position="1"/>
        <end position="24"/>
    </location>
</feature>
<accession>A0A7V2F8D8</accession>
<dbReference type="NCBIfam" id="TIGR04183">
    <property type="entry name" value="Por_Secre_tail"/>
    <property type="match status" value="1"/>
</dbReference>
<comment type="caution">
    <text evidence="2">The sequence shown here is derived from an EMBL/GenBank/DDBJ whole genome shotgun (WGS) entry which is preliminary data.</text>
</comment>
<protein>
    <submittedName>
        <fullName evidence="2">T9SS type A sorting domain-containing protein</fullName>
    </submittedName>
</protein>
<feature type="chain" id="PRO_5031161068" evidence="1">
    <location>
        <begin position="25"/>
        <end position="886"/>
    </location>
</feature>
<dbReference type="InterPro" id="IPR026444">
    <property type="entry name" value="Secre_tail"/>
</dbReference>
<dbReference type="Gene3D" id="2.60.120.260">
    <property type="entry name" value="Galactose-binding domain-like"/>
    <property type="match status" value="2"/>
</dbReference>
<keyword evidence="1" id="KW-0732">Signal</keyword>
<evidence type="ECO:0000313" key="2">
    <source>
        <dbReference type="EMBL" id="HER97160.1"/>
    </source>
</evidence>
<dbReference type="EMBL" id="DSGB01000006">
    <property type="protein sequence ID" value="HER97160.1"/>
    <property type="molecule type" value="Genomic_DNA"/>
</dbReference>
<dbReference type="Gene3D" id="2.60.40.4070">
    <property type="match status" value="1"/>
</dbReference>
<dbReference type="SUPFAM" id="SSF51126">
    <property type="entry name" value="Pectin lyase-like"/>
    <property type="match status" value="1"/>
</dbReference>
<dbReference type="Gene3D" id="2.160.20.10">
    <property type="entry name" value="Single-stranded right-handed beta-helix, Pectin lyase-like"/>
    <property type="match status" value="1"/>
</dbReference>
<gene>
    <name evidence="2" type="ORF">ENO59_11770</name>
</gene>
<organism evidence="2">
    <name type="scientific">Rhodothermus marinus</name>
    <name type="common">Rhodothermus obamensis</name>
    <dbReference type="NCBI Taxonomy" id="29549"/>
    <lineage>
        <taxon>Bacteria</taxon>
        <taxon>Pseudomonadati</taxon>
        <taxon>Rhodothermota</taxon>
        <taxon>Rhodothermia</taxon>
        <taxon>Rhodothermales</taxon>
        <taxon>Rhodothermaceae</taxon>
        <taxon>Rhodothermus</taxon>
    </lineage>
</organism>
<evidence type="ECO:0000256" key="1">
    <source>
        <dbReference type="SAM" id="SignalP"/>
    </source>
</evidence>
<dbReference type="InterPro" id="IPR011050">
    <property type="entry name" value="Pectin_lyase_fold/virulence"/>
</dbReference>
<reference evidence="2" key="1">
    <citation type="journal article" date="2020" name="mSystems">
        <title>Genome- and Community-Level Interaction Insights into Carbon Utilization and Element Cycling Functions of Hydrothermarchaeota in Hydrothermal Sediment.</title>
        <authorList>
            <person name="Zhou Z."/>
            <person name="Liu Y."/>
            <person name="Xu W."/>
            <person name="Pan J."/>
            <person name="Luo Z.H."/>
            <person name="Li M."/>
        </authorList>
    </citation>
    <scope>NUCLEOTIDE SEQUENCE [LARGE SCALE GENOMIC DNA]</scope>
    <source>
        <strain evidence="2">SpSt-143</strain>
    </source>
</reference>